<feature type="DNA-binding region" description="Homeobox" evidence="12">
    <location>
        <begin position="1458"/>
        <end position="1517"/>
    </location>
</feature>
<feature type="region of interest" description="Disordered" evidence="14">
    <location>
        <begin position="498"/>
        <end position="519"/>
    </location>
</feature>
<feature type="region of interest" description="Disordered" evidence="14">
    <location>
        <begin position="1426"/>
        <end position="1463"/>
    </location>
</feature>
<dbReference type="InterPro" id="IPR003604">
    <property type="entry name" value="Matrin/U1-like-C_Znf_C2H2"/>
</dbReference>
<feature type="domain" description="Homeobox" evidence="15">
    <location>
        <begin position="1991"/>
        <end position="2051"/>
    </location>
</feature>
<feature type="compositionally biased region" description="Polar residues" evidence="14">
    <location>
        <begin position="1885"/>
        <end position="1897"/>
    </location>
</feature>
<feature type="compositionally biased region" description="Low complexity" evidence="14">
    <location>
        <begin position="2250"/>
        <end position="2261"/>
    </location>
</feature>
<protein>
    <recommendedName>
        <fullName evidence="19">Zinc finger homeobox protein 4</fullName>
    </recommendedName>
</protein>
<feature type="compositionally biased region" description="Low complexity" evidence="14">
    <location>
        <begin position="2162"/>
        <end position="2172"/>
    </location>
</feature>
<keyword evidence="18" id="KW-1185">Reference proteome</keyword>
<feature type="domain" description="Homeobox" evidence="15">
    <location>
        <begin position="1712"/>
        <end position="1772"/>
    </location>
</feature>
<feature type="domain" description="Homeobox" evidence="15">
    <location>
        <begin position="1456"/>
        <end position="1516"/>
    </location>
</feature>
<feature type="region of interest" description="Disordered" evidence="14">
    <location>
        <begin position="633"/>
        <end position="657"/>
    </location>
</feature>
<feature type="compositionally biased region" description="Low complexity" evidence="14">
    <location>
        <begin position="561"/>
        <end position="571"/>
    </location>
</feature>
<name>A0A8S1D619_9INSE</name>
<feature type="region of interest" description="Disordered" evidence="14">
    <location>
        <begin position="967"/>
        <end position="987"/>
    </location>
</feature>
<feature type="domain" description="C2H2-type" evidence="16">
    <location>
        <begin position="886"/>
        <end position="915"/>
    </location>
</feature>
<evidence type="ECO:0000313" key="17">
    <source>
        <dbReference type="EMBL" id="CAB3375879.1"/>
    </source>
</evidence>
<feature type="compositionally biased region" description="Low complexity" evidence="14">
    <location>
        <begin position="1426"/>
        <end position="1458"/>
    </location>
</feature>
<feature type="compositionally biased region" description="Low complexity" evidence="14">
    <location>
        <begin position="1949"/>
        <end position="1960"/>
    </location>
</feature>
<feature type="region of interest" description="Disordered" evidence="14">
    <location>
        <begin position="2158"/>
        <end position="2223"/>
    </location>
</feature>
<evidence type="ECO:0000256" key="10">
    <source>
        <dbReference type="ARBA" id="ARBA00023242"/>
    </source>
</evidence>
<dbReference type="CDD" id="cd00086">
    <property type="entry name" value="homeodomain"/>
    <property type="match status" value="4"/>
</dbReference>
<dbReference type="PROSITE" id="PS50157">
    <property type="entry name" value="ZINC_FINGER_C2H2_2"/>
    <property type="match status" value="10"/>
</dbReference>
<feature type="region of interest" description="Disordered" evidence="14">
    <location>
        <begin position="1041"/>
        <end position="1096"/>
    </location>
</feature>
<feature type="compositionally biased region" description="Low complexity" evidence="14">
    <location>
        <begin position="1839"/>
        <end position="1856"/>
    </location>
</feature>
<evidence type="ECO:0000256" key="1">
    <source>
        <dbReference type="ARBA" id="ARBA00004123"/>
    </source>
</evidence>
<feature type="domain" description="C2H2-type" evidence="16">
    <location>
        <begin position="65"/>
        <end position="94"/>
    </location>
</feature>
<dbReference type="FunFam" id="3.30.160.60:FF:000446">
    <property type="entry name" value="Zinc finger protein"/>
    <property type="match status" value="1"/>
</dbReference>
<reference evidence="17 18" key="1">
    <citation type="submission" date="2020-04" db="EMBL/GenBank/DDBJ databases">
        <authorList>
            <person name="Alioto T."/>
            <person name="Alioto T."/>
            <person name="Gomez Garrido J."/>
        </authorList>
    </citation>
    <scope>NUCLEOTIDE SEQUENCE [LARGE SCALE GENOMIC DNA]</scope>
</reference>
<dbReference type="FunFam" id="3.30.160.60:FF:000081">
    <property type="entry name" value="Zinc finger homeobox protein 4"/>
    <property type="match status" value="1"/>
</dbReference>
<dbReference type="GO" id="GO:0000978">
    <property type="term" value="F:RNA polymerase II cis-regulatory region sequence-specific DNA binding"/>
    <property type="evidence" value="ECO:0007669"/>
    <property type="project" value="TreeGrafter"/>
</dbReference>
<dbReference type="Proteomes" id="UP000494165">
    <property type="component" value="Unassembled WGS sequence"/>
</dbReference>
<evidence type="ECO:0000256" key="11">
    <source>
        <dbReference type="PROSITE-ProRule" id="PRU00042"/>
    </source>
</evidence>
<evidence type="ECO:0000259" key="16">
    <source>
        <dbReference type="PROSITE" id="PS50157"/>
    </source>
</evidence>
<dbReference type="SMART" id="SM00389">
    <property type="entry name" value="HOX"/>
    <property type="match status" value="4"/>
</dbReference>
<organism evidence="17 18">
    <name type="scientific">Cloeon dipterum</name>
    <dbReference type="NCBI Taxonomy" id="197152"/>
    <lineage>
        <taxon>Eukaryota</taxon>
        <taxon>Metazoa</taxon>
        <taxon>Ecdysozoa</taxon>
        <taxon>Arthropoda</taxon>
        <taxon>Hexapoda</taxon>
        <taxon>Insecta</taxon>
        <taxon>Pterygota</taxon>
        <taxon>Palaeoptera</taxon>
        <taxon>Ephemeroptera</taxon>
        <taxon>Pisciforma</taxon>
        <taxon>Baetidae</taxon>
        <taxon>Cloeon</taxon>
    </lineage>
</organism>
<feature type="DNA-binding region" description="Homeobox" evidence="12">
    <location>
        <begin position="1993"/>
        <end position="2052"/>
    </location>
</feature>
<feature type="region of interest" description="Disordered" evidence="14">
    <location>
        <begin position="561"/>
        <end position="582"/>
    </location>
</feature>
<dbReference type="OrthoDB" id="6417226at2759"/>
<feature type="DNA-binding region" description="Homeobox" evidence="12">
    <location>
        <begin position="1714"/>
        <end position="1773"/>
    </location>
</feature>
<feature type="domain" description="C2H2-type" evidence="16">
    <location>
        <begin position="773"/>
        <end position="800"/>
    </location>
</feature>
<dbReference type="InterPro" id="IPR017970">
    <property type="entry name" value="Homeobox_CS"/>
</dbReference>
<feature type="domain" description="C2H2-type" evidence="16">
    <location>
        <begin position="700"/>
        <end position="725"/>
    </location>
</feature>
<feature type="compositionally biased region" description="Basic and acidic residues" evidence="14">
    <location>
        <begin position="1288"/>
        <end position="1309"/>
    </location>
</feature>
<feature type="region of interest" description="Disordered" evidence="14">
    <location>
        <begin position="1839"/>
        <end position="1902"/>
    </location>
</feature>
<evidence type="ECO:0000256" key="3">
    <source>
        <dbReference type="ARBA" id="ARBA00022737"/>
    </source>
</evidence>
<feature type="compositionally biased region" description="Pro residues" evidence="14">
    <location>
        <begin position="2115"/>
        <end position="2126"/>
    </location>
</feature>
<keyword evidence="2" id="KW-0479">Metal-binding</keyword>
<evidence type="ECO:0000256" key="9">
    <source>
        <dbReference type="ARBA" id="ARBA00023163"/>
    </source>
</evidence>
<feature type="domain" description="C2H2-type" evidence="16">
    <location>
        <begin position="992"/>
        <end position="1021"/>
    </location>
</feature>
<evidence type="ECO:0000256" key="7">
    <source>
        <dbReference type="ARBA" id="ARBA00023125"/>
    </source>
</evidence>
<dbReference type="InterPro" id="IPR001356">
    <property type="entry name" value="HD"/>
</dbReference>
<feature type="domain" description="Homeobox" evidence="15">
    <location>
        <begin position="2286"/>
        <end position="2346"/>
    </location>
</feature>
<feature type="compositionally biased region" description="Gly residues" evidence="14">
    <location>
        <begin position="2268"/>
        <end position="2287"/>
    </location>
</feature>
<feature type="compositionally biased region" description="Low complexity" evidence="14">
    <location>
        <begin position="135"/>
        <end position="145"/>
    </location>
</feature>
<dbReference type="Pfam" id="PF24056">
    <property type="entry name" value="zf-C2H2_ZFHX3"/>
    <property type="match status" value="1"/>
</dbReference>
<dbReference type="FunFam" id="1.10.10.60:FF:000080">
    <property type="entry name" value="Zinc finger homeobox protein 2"/>
    <property type="match status" value="1"/>
</dbReference>
<dbReference type="PANTHER" id="PTHR45891:SF3">
    <property type="entry name" value="ZINC FINGER PROTEIN 2"/>
    <property type="match status" value="1"/>
</dbReference>
<feature type="compositionally biased region" description="Low complexity" evidence="14">
    <location>
        <begin position="1317"/>
        <end position="1338"/>
    </location>
</feature>
<dbReference type="PROSITE" id="PS50071">
    <property type="entry name" value="HOMEOBOX_2"/>
    <property type="match status" value="4"/>
</dbReference>
<evidence type="ECO:0000256" key="6">
    <source>
        <dbReference type="ARBA" id="ARBA00023015"/>
    </source>
</evidence>
<keyword evidence="3" id="KW-0677">Repeat</keyword>
<feature type="compositionally biased region" description="Pro residues" evidence="14">
    <location>
        <begin position="1573"/>
        <end position="1590"/>
    </location>
</feature>
<accession>A0A8S1D619</accession>
<feature type="region of interest" description="Disordered" evidence="14">
    <location>
        <begin position="835"/>
        <end position="857"/>
    </location>
</feature>
<feature type="compositionally biased region" description="Low complexity" evidence="14">
    <location>
        <begin position="1678"/>
        <end position="1688"/>
    </location>
</feature>
<dbReference type="EMBL" id="CADEPI010000120">
    <property type="protein sequence ID" value="CAB3375879.1"/>
    <property type="molecule type" value="Genomic_DNA"/>
</dbReference>
<feature type="compositionally biased region" description="Polar residues" evidence="14">
    <location>
        <begin position="1622"/>
        <end position="1635"/>
    </location>
</feature>
<feature type="compositionally biased region" description="Basic and acidic residues" evidence="14">
    <location>
        <begin position="1593"/>
        <end position="1606"/>
    </location>
</feature>
<evidence type="ECO:0008006" key="19">
    <source>
        <dbReference type="Google" id="ProtNLM"/>
    </source>
</evidence>
<dbReference type="Gene3D" id="3.30.160.60">
    <property type="entry name" value="Classic Zinc Finger"/>
    <property type="match status" value="7"/>
</dbReference>
<dbReference type="InterPro" id="IPR036236">
    <property type="entry name" value="Znf_C2H2_sf"/>
</dbReference>
<keyword evidence="6" id="KW-0805">Transcription regulation</keyword>
<feature type="DNA-binding region" description="Homeobox" evidence="12">
    <location>
        <begin position="2288"/>
        <end position="2347"/>
    </location>
</feature>
<evidence type="ECO:0000256" key="13">
    <source>
        <dbReference type="RuleBase" id="RU000682"/>
    </source>
</evidence>
<feature type="compositionally biased region" description="Low complexity" evidence="14">
    <location>
        <begin position="2417"/>
        <end position="2428"/>
    </location>
</feature>
<keyword evidence="4 11" id="KW-0863">Zinc-finger</keyword>
<feature type="domain" description="C2H2-type" evidence="16">
    <location>
        <begin position="930"/>
        <end position="961"/>
    </location>
</feature>
<feature type="compositionally biased region" description="Low complexity" evidence="14">
    <location>
        <begin position="1643"/>
        <end position="1657"/>
    </location>
</feature>
<evidence type="ECO:0000256" key="14">
    <source>
        <dbReference type="SAM" id="MobiDB-lite"/>
    </source>
</evidence>
<dbReference type="GO" id="GO:0008270">
    <property type="term" value="F:zinc ion binding"/>
    <property type="evidence" value="ECO:0007669"/>
    <property type="project" value="UniProtKB-KW"/>
</dbReference>
<dbReference type="PROSITE" id="PS00027">
    <property type="entry name" value="HOMEOBOX_1"/>
    <property type="match status" value="2"/>
</dbReference>
<dbReference type="GO" id="GO:0005634">
    <property type="term" value="C:nucleus"/>
    <property type="evidence" value="ECO:0007669"/>
    <property type="project" value="UniProtKB-SubCell"/>
</dbReference>
<feature type="compositionally biased region" description="Low complexity" evidence="14">
    <location>
        <begin position="1700"/>
        <end position="1713"/>
    </location>
</feature>
<dbReference type="Pfam" id="PF00096">
    <property type="entry name" value="zf-C2H2"/>
    <property type="match status" value="1"/>
</dbReference>
<feature type="domain" description="C2H2-type" evidence="16">
    <location>
        <begin position="588"/>
        <end position="616"/>
    </location>
</feature>
<dbReference type="InterPro" id="IPR009057">
    <property type="entry name" value="Homeodomain-like_sf"/>
</dbReference>
<feature type="domain" description="C2H2-type" evidence="16">
    <location>
        <begin position="745"/>
        <end position="767"/>
    </location>
</feature>
<comment type="subcellular location">
    <subcellularLocation>
        <location evidence="1 12 13">Nucleus</location>
    </subcellularLocation>
</comment>
<dbReference type="SMART" id="SM00355">
    <property type="entry name" value="ZnF_C2H2"/>
    <property type="match status" value="21"/>
</dbReference>
<feature type="region of interest" description="Disordered" evidence="14">
    <location>
        <begin position="2104"/>
        <end position="2136"/>
    </location>
</feature>
<dbReference type="InterPro" id="IPR013087">
    <property type="entry name" value="Znf_C2H2_type"/>
</dbReference>
<evidence type="ECO:0000256" key="2">
    <source>
        <dbReference type="ARBA" id="ARBA00022723"/>
    </source>
</evidence>
<feature type="region of interest" description="Disordered" evidence="14">
    <location>
        <begin position="2250"/>
        <end position="2289"/>
    </location>
</feature>
<evidence type="ECO:0000256" key="4">
    <source>
        <dbReference type="ARBA" id="ARBA00022771"/>
    </source>
</evidence>
<evidence type="ECO:0000313" key="18">
    <source>
        <dbReference type="Proteomes" id="UP000494165"/>
    </source>
</evidence>
<keyword evidence="7 12" id="KW-0238">DNA-binding</keyword>
<evidence type="ECO:0000256" key="5">
    <source>
        <dbReference type="ARBA" id="ARBA00022833"/>
    </source>
</evidence>
<dbReference type="SUPFAM" id="SSF46689">
    <property type="entry name" value="Homeodomain-like"/>
    <property type="match status" value="4"/>
</dbReference>
<evidence type="ECO:0000256" key="8">
    <source>
        <dbReference type="ARBA" id="ARBA00023155"/>
    </source>
</evidence>
<feature type="region of interest" description="Disordered" evidence="14">
    <location>
        <begin position="94"/>
        <end position="145"/>
    </location>
</feature>
<feature type="region of interest" description="Disordered" evidence="14">
    <location>
        <begin position="1129"/>
        <end position="1150"/>
    </location>
</feature>
<feature type="compositionally biased region" description="Polar residues" evidence="14">
    <location>
        <begin position="1129"/>
        <end position="1138"/>
    </location>
</feature>
<feature type="domain" description="C2H2-type" evidence="16">
    <location>
        <begin position="1245"/>
        <end position="1273"/>
    </location>
</feature>
<keyword evidence="10 12" id="KW-0539">Nucleus</keyword>
<dbReference type="SMART" id="SM00451">
    <property type="entry name" value="ZnF_U1"/>
    <property type="match status" value="6"/>
</dbReference>
<feature type="compositionally biased region" description="Polar residues" evidence="14">
    <location>
        <begin position="1049"/>
        <end position="1083"/>
    </location>
</feature>
<feature type="compositionally biased region" description="Acidic residues" evidence="14">
    <location>
        <begin position="837"/>
        <end position="854"/>
    </location>
</feature>
<feature type="compositionally biased region" description="Polar residues" evidence="14">
    <location>
        <begin position="633"/>
        <end position="642"/>
    </location>
</feature>
<dbReference type="Gene3D" id="1.10.10.60">
    <property type="entry name" value="Homeodomain-like"/>
    <property type="match status" value="4"/>
</dbReference>
<dbReference type="SUPFAM" id="SSF57667">
    <property type="entry name" value="beta-beta-alpha zinc fingers"/>
    <property type="match status" value="7"/>
</dbReference>
<evidence type="ECO:0000256" key="12">
    <source>
        <dbReference type="PROSITE-ProRule" id="PRU00108"/>
    </source>
</evidence>
<dbReference type="PROSITE" id="PS00028">
    <property type="entry name" value="ZINC_FINGER_C2H2_1"/>
    <property type="match status" value="12"/>
</dbReference>
<feature type="compositionally biased region" description="Low complexity" evidence="14">
    <location>
        <begin position="1084"/>
        <end position="1093"/>
    </location>
</feature>
<proteinExistence type="predicted"/>
<feature type="compositionally biased region" description="Low complexity" evidence="14">
    <location>
        <begin position="97"/>
        <end position="114"/>
    </location>
</feature>
<gene>
    <name evidence="17" type="ORF">CLODIP_2_CD12980</name>
</gene>
<feature type="region of interest" description="Disordered" evidence="14">
    <location>
        <begin position="1949"/>
        <end position="1997"/>
    </location>
</feature>
<feature type="compositionally biased region" description="Basic and acidic residues" evidence="14">
    <location>
        <begin position="507"/>
        <end position="516"/>
    </location>
</feature>
<dbReference type="InterPro" id="IPR051968">
    <property type="entry name" value="ZnFinger_Homeobox_TR"/>
</dbReference>
<dbReference type="PANTHER" id="PTHR45891">
    <property type="entry name" value="ZINC FINGER HOMEOBOX PROTEIN"/>
    <property type="match status" value="1"/>
</dbReference>
<sequence>MHSRNSCKTLKCPKCNWHYKYLETLEIHMKEKHPENETSCLYCIASQPHPRLARGETYTCGYKPYRCEVCNYSTTTKGNLSIHMQSDKHLNNMQELQNGGVPPSSGPGNDSSQQVMPQPKMSSALSPPAPPSVPSSPSAPVASKPKPTFRCDVCNYETNVARNLRIHMTSEKHTHNMMVLQQNVKHMQQLSALQNQIAASGVDPATAAALMQFHPVLQAGAAAEKPMHTEAALADMAYNQALLIQMMTGGQLPPHVPPELAPHVDMGLNPDTMEPPPEAPEQNPSYLFQCCVCTTFSTDSLEALSHHLAQDRTKLREQEILALVGGNYVCKLCTYKTNLKANFQLHCKTDKHLQRLQHVNHIKEGGVRNEWKLKYVSVSNPVQVRCHACDYYTNSAHKLQLHAAHQRHEISRMVFRHLCQCETGFRENEPRIYNCALCIFSCRTKLPMLQHVRSIKHLQMEQLHQMQRRTEGKEPHTEIGDVFQVIGQSQLDASIQQQLAAENAADTPDRKPKGENDPASMLKFSLEQPEAEETSPERSHNCPFCTFSSTSEMRIQAHVLAQHPQQAAAHQSTPSSSFDKESTPTKEFLCPLCQDVFKDRPLLEKHVMQIHSVNAEGLQRLLLLVDQSHWLNATPESTSSTDPKPMEVSKDDDEEEENMETDEFKCQTCSKACANLDELCQHLCETGHLEMRQTPNGAAYPCVKPQCGQMFASAAAMQSHFRDAHLKMGLAPGIASVSEKHVYKYRCNQCSLAYKTMDKLQQHSQYHLIRDATKCMLCSRSFRSVLALSKHVETHTELPEEELMQYKQNMMNNPLLLASLAAGAGGLEELIKRQEGVDEEEDGGQEDEVEENDSNDSAYKEQQFFDDYLNSQAFAEDNYNDPTRKYKCHRCKVAFTKQSYLTGHNKTLLHRKGEKLSYPMEKYLDPNRPYKCDVCKESFTQKNILLVHYNSVSHLHKLKRAMQDHNAQTHNNNNNNGLPSGAGKDEDDKKPYKCNICKVSYSQGSTLDIHMRSVLHQTRASKLQELAMTGQIDLSRPLIEQPDLKKLSSESPKQDSPITRASPNSVEQSPNSSSNQLVSPLNETTSSSSANTSMHACPKCSAHFTSSEQLQQHQHLYCVFSVASQMFNDSSPTGNKTPSPVPHPLNSSTPQTLLEEGQLTKMIAAARRPSQMYKTLLESYGFDLVMQFNENTQRRRRELIKEEEEKAKEAAAAQEEAEKEKAMTPPAPEVVVPQEEISLPEVGKSTCQHCKKEFSSVWVLKAHCEEVHKDLVPHEFLEKYAQQFKNEYEKKSTDRASPDATPEKDEETAQPKSIEVTPTNASTPTASSTPASSTDSIPNMQANMMQQMNEMQAALNAMAASQLQQLQFNPMMMGMASLGMGLPLGINMNALAAMNLQPPLVPMMMPPPFDPLSPIFNPLDPQMLAKQQQMLNQQQQSQASPSQMAANSQNSAPPQQQQKRARTRITDEQLKILRAHFDINNSPSEEAISEMANQSGLPPKVIKHWFRNTLFKERQRNKDSPYNFNNPPSTTLNLEEYEKTGEAKVVPLSSEEQKSIQQQALMASSKSKKQQPQPQPQQPPPPPPPPPPQLPEVKLEPKEEKKEEPSVKVVEPSIESEHQPATPHSMTNLISSQLEMPQPPVTSSPSSSSSSCSITPSNMLPPPKMSFMGQPLIPPSVSPSGRSPSQPSAMDCFNPQLNQNSNGSTSSGGSSSGKRANRTRFTDYQIKVLQEFFENNAYPKDDDLEYLSKLLNLSPRVIVVWFQNARQKARKVYENQPPVEAPTDDGTGRFQRTPGLNYQCKKCLLVFQRYYELIRHQKTHCFKEEDAKRSAQAQAAAAQIAAVMSSEDSNSSAEPSQVSNAPPLPPNPSMFATSPVPQSPVPSAESPSRSTTKSPSVSAAPDSYQCDKCNLVFPRFDLWREHQLVHLMNPNLFPSYPPDSPFGILQQHALHQQQQQNQAASSTEGSEPGTPTPLQQKRKMEELDEEREDHPKDKRLRTTILPEQLDYLYQKYQVESNPSRKMLENIAREVGLKKRVVQVWFQNTRARERKGQFRAHAQVINKRCPFCPALFKVKSALESHLVTKHADQCTRGEINIDALPDEDISMSEEGDSKPPTTPPIMPPIFPPFGNSGSGEMENSLKKYYEESMKRYMSELKAHANNQQQQQQHQQPQEVKVKEEGGAPTGTGESPLDLSKPVDLSGGRPPQMRMDFDPEAMGEDNQQQQRNYLGEDCESSENEFNFADVNDEFLSQPTSPASSTQSFGVFPSSGGGGGGGGTGGGTGGGGGPNKRFRTQMSSLQVKVMKSLFSDYKTPTMAECEMLGREIGLQKRVVQVWFQNARAKEKKHKLSLQNAGLAVDRPPPDECHVCGGFQYSHKYSVQDHIFTRGHIDNLKLCLSAEANNSSSSAFALPTAPSPQQQQQQQDKQQQPAPSLQMLQMAGLAGLSPPALTAAISAFAAANNNKETKDKSPEELALLQQLYGMAAAAQASGQNNLFLHPGVFPNNEFDFNHEGPITTSSSH</sequence>
<feature type="region of interest" description="Disordered" evidence="14">
    <location>
        <begin position="1543"/>
        <end position="1718"/>
    </location>
</feature>
<keyword evidence="9" id="KW-0804">Transcription</keyword>
<comment type="caution">
    <text evidence="17">The sequence shown here is derived from an EMBL/GenBank/DDBJ whole genome shotgun (WGS) entry which is preliminary data.</text>
</comment>
<feature type="region of interest" description="Disordered" evidence="14">
    <location>
        <begin position="1204"/>
        <end position="1225"/>
    </location>
</feature>
<dbReference type="FunFam" id="1.10.10.60:FF:000064">
    <property type="entry name" value="Zinc finger homeobox protein 4"/>
    <property type="match status" value="1"/>
</dbReference>
<feature type="region of interest" description="Disordered" evidence="14">
    <location>
        <begin position="1288"/>
        <end position="1338"/>
    </location>
</feature>
<keyword evidence="5" id="KW-0862">Zinc</keyword>
<dbReference type="Pfam" id="PF00046">
    <property type="entry name" value="Homeodomain"/>
    <property type="match status" value="4"/>
</dbReference>
<dbReference type="GO" id="GO:0000981">
    <property type="term" value="F:DNA-binding transcription factor activity, RNA polymerase II-specific"/>
    <property type="evidence" value="ECO:0007669"/>
    <property type="project" value="InterPro"/>
</dbReference>
<feature type="domain" description="C2H2-type" evidence="16">
    <location>
        <begin position="1798"/>
        <end position="1825"/>
    </location>
</feature>
<feature type="region of interest" description="Disordered" evidence="14">
    <location>
        <begin position="2406"/>
        <end position="2431"/>
    </location>
</feature>
<keyword evidence="8 12" id="KW-0371">Homeobox</keyword>
<evidence type="ECO:0000259" key="15">
    <source>
        <dbReference type="PROSITE" id="PS50071"/>
    </source>
</evidence>